<evidence type="ECO:0000313" key="2">
    <source>
        <dbReference type="EMBL" id="MVQ34060.1"/>
    </source>
</evidence>
<dbReference type="Pfam" id="PF00583">
    <property type="entry name" value="Acetyltransf_1"/>
    <property type="match status" value="1"/>
</dbReference>
<dbReference type="Gene3D" id="3.40.630.30">
    <property type="match status" value="1"/>
</dbReference>
<dbReference type="InterPro" id="IPR016181">
    <property type="entry name" value="Acyl_CoA_acyltransferase"/>
</dbReference>
<dbReference type="SUPFAM" id="SSF55729">
    <property type="entry name" value="Acyl-CoA N-acyltransferases (Nat)"/>
    <property type="match status" value="1"/>
</dbReference>
<name>A0ABW9U6V2_9BACL</name>
<evidence type="ECO:0000313" key="3">
    <source>
        <dbReference type="Proteomes" id="UP000467637"/>
    </source>
</evidence>
<comment type="caution">
    <text evidence="2">The sequence shown here is derived from an EMBL/GenBank/DDBJ whole genome shotgun (WGS) entry which is preliminary data.</text>
</comment>
<dbReference type="EMBL" id="WSEM01000005">
    <property type="protein sequence ID" value="MVQ34060.1"/>
    <property type="molecule type" value="Genomic_DNA"/>
</dbReference>
<reference evidence="2 3" key="1">
    <citation type="submission" date="2019-12" db="EMBL/GenBank/DDBJ databases">
        <authorList>
            <person name="Huq M.A."/>
        </authorList>
    </citation>
    <scope>NUCLEOTIDE SEQUENCE [LARGE SCALE GENOMIC DNA]</scope>
    <source>
        <strain evidence="2 3">MAH-34</strain>
    </source>
</reference>
<dbReference type="Proteomes" id="UP000467637">
    <property type="component" value="Unassembled WGS sequence"/>
</dbReference>
<accession>A0ABW9U6V2</accession>
<sequence length="283" mass="31872">MVPLIRFDKYESVTAFQKEVSSFLEQDEAANNLLLGVLQSLVEQDTTPLFMAAVRKNDDIGLVLLQTQPKQIILSKPTALSSQDIQELGEKLVQTVQPIPGLIGEKKVTTELARYVSLAQGTSANVHMEQIIYKLEKVKNTLQTNGKLRRVIASDHPVIKEWVYQFCQETNQAISLEDASSKATFLINKGNLVAWEVNGELVSMATATRPTRHNITISYVYTPINQRKKGYASDCVSDYTQRLLNRGYQTTSLYADQSNPTSNYVYRQIGYEPIMDSIVIQFQ</sequence>
<gene>
    <name evidence="2" type="ORF">GON05_05280</name>
</gene>
<protein>
    <submittedName>
        <fullName evidence="2">GNAT family N-acetyltransferase</fullName>
    </submittedName>
</protein>
<organism evidence="2 3">
    <name type="scientific">Paenibacillus anseongense</name>
    <dbReference type="NCBI Taxonomy" id="2682845"/>
    <lineage>
        <taxon>Bacteria</taxon>
        <taxon>Bacillati</taxon>
        <taxon>Bacillota</taxon>
        <taxon>Bacilli</taxon>
        <taxon>Bacillales</taxon>
        <taxon>Paenibacillaceae</taxon>
        <taxon>Paenibacillus</taxon>
    </lineage>
</organism>
<keyword evidence="3" id="KW-1185">Reference proteome</keyword>
<dbReference type="InterPro" id="IPR000182">
    <property type="entry name" value="GNAT_dom"/>
</dbReference>
<feature type="domain" description="N-acetyltransferase" evidence="1">
    <location>
        <begin position="146"/>
        <end position="283"/>
    </location>
</feature>
<dbReference type="PROSITE" id="PS51186">
    <property type="entry name" value="GNAT"/>
    <property type="match status" value="1"/>
</dbReference>
<evidence type="ECO:0000259" key="1">
    <source>
        <dbReference type="PROSITE" id="PS51186"/>
    </source>
</evidence>
<proteinExistence type="predicted"/>